<comment type="caution">
    <text evidence="2">The sequence shown here is derived from an EMBL/GenBank/DDBJ whole genome shotgun (WGS) entry which is preliminary data.</text>
</comment>
<gene>
    <name evidence="2" type="ORF">S12H4_17483</name>
</gene>
<dbReference type="EMBL" id="BARW01008551">
    <property type="protein sequence ID" value="GAI85495.1"/>
    <property type="molecule type" value="Genomic_DNA"/>
</dbReference>
<name>X1TD51_9ZZZZ</name>
<keyword evidence="1" id="KW-0812">Transmembrane</keyword>
<reference evidence="2" key="1">
    <citation type="journal article" date="2014" name="Front. Microbiol.">
        <title>High frequency of phylogenetically diverse reductive dehalogenase-homologous genes in deep subseafloor sedimentary metagenomes.</title>
        <authorList>
            <person name="Kawai M."/>
            <person name="Futagami T."/>
            <person name="Toyoda A."/>
            <person name="Takaki Y."/>
            <person name="Nishi S."/>
            <person name="Hori S."/>
            <person name="Arai W."/>
            <person name="Tsubouchi T."/>
            <person name="Morono Y."/>
            <person name="Uchiyama I."/>
            <person name="Ito T."/>
            <person name="Fujiyama A."/>
            <person name="Inagaki F."/>
            <person name="Takami H."/>
        </authorList>
    </citation>
    <scope>NUCLEOTIDE SEQUENCE</scope>
    <source>
        <strain evidence="2">Expedition CK06-06</strain>
    </source>
</reference>
<organism evidence="2">
    <name type="scientific">marine sediment metagenome</name>
    <dbReference type="NCBI Taxonomy" id="412755"/>
    <lineage>
        <taxon>unclassified sequences</taxon>
        <taxon>metagenomes</taxon>
        <taxon>ecological metagenomes</taxon>
    </lineage>
</organism>
<evidence type="ECO:0000256" key="1">
    <source>
        <dbReference type="SAM" id="Phobius"/>
    </source>
</evidence>
<feature type="non-terminal residue" evidence="2">
    <location>
        <position position="156"/>
    </location>
</feature>
<keyword evidence="1" id="KW-1133">Transmembrane helix</keyword>
<feature type="transmembrane region" description="Helical" evidence="1">
    <location>
        <begin position="7"/>
        <end position="28"/>
    </location>
</feature>
<proteinExistence type="predicted"/>
<feature type="transmembrane region" description="Helical" evidence="1">
    <location>
        <begin position="34"/>
        <end position="52"/>
    </location>
</feature>
<sequence length="156" mass="17682">MRVMRIIVGILIGVVIGAALESLNIFFAFLLPPLFVLLPLAVLIGGCVGALVKGTKDARFLGETQNLEHLPAGAVEFIKRVLKKMRYRREVRQDVQAELTAHFEDELKDCTTDEQKQQKAQQLITNFGDLKLLAILLRRAKKRCRPLWRTIVARTF</sequence>
<evidence type="ECO:0000313" key="2">
    <source>
        <dbReference type="EMBL" id="GAI85495.1"/>
    </source>
</evidence>
<dbReference type="AlphaFoldDB" id="X1TD51"/>
<protein>
    <submittedName>
        <fullName evidence="2">Uncharacterized protein</fullName>
    </submittedName>
</protein>
<keyword evidence="1" id="KW-0472">Membrane</keyword>
<accession>X1TD51</accession>